<keyword evidence="8 11" id="KW-0472">Membrane</keyword>
<keyword evidence="4 11" id="KW-0812">Transmembrane</keyword>
<sequence>MDRLFLLLIVVIPYVVCDNINIKTYYETDLDTSNFFHDHKNLTYLCDKLGEFYEEKNDQFTLPKCIRFKSTQILYCHGEMINFRNYTNKPKLERIEHLVICYHNTSTFDLSLLKYFKKVRNLHIGYSSFNRFLGKFPRLEQLTFINITRSELFSLKSDVFSDLPAIEKIDLRYNQLHIIEKPSFDSAREQVKVKLFGNLWNCSQAKVIKWIAGNDPKVDVEDKKSLNCSDAKFRARPLFTVMSYKIALAKVCKEDLKDIRNCSCHISYLRYEEESHDFKPVISVNCSHKGFFNFPGRLPEYTNSLYFDRNNITSLDALCFKNSTYNDVHDIYLDYNQIRDVSVLDNCQWFENFRVLNLKGNLLERIPVFAFINSFEKSHHATKLYLSENNWICSCRYMPRLLKLCQKYDIIIDKRKLLCHNDRNDPELNGRLIMELTKSDVCKAHNLILNTYEIMSIIFSILIVLILVNLLFDYYRYKKSGKLPWIVLHTPLF</sequence>
<evidence type="ECO:0000256" key="1">
    <source>
        <dbReference type="ARBA" id="ARBA00004162"/>
    </source>
</evidence>
<evidence type="ECO:0000256" key="2">
    <source>
        <dbReference type="ARBA" id="ARBA00022448"/>
    </source>
</evidence>
<keyword evidence="3" id="KW-1003">Cell membrane</keyword>
<dbReference type="GO" id="GO:0005886">
    <property type="term" value="C:plasma membrane"/>
    <property type="evidence" value="ECO:0007669"/>
    <property type="project" value="UniProtKB-SubCell"/>
</dbReference>
<dbReference type="Proteomes" id="UP001153620">
    <property type="component" value="Chromosome 2"/>
</dbReference>
<evidence type="ECO:0000256" key="5">
    <source>
        <dbReference type="ARBA" id="ARBA00022729"/>
    </source>
</evidence>
<reference evidence="13" key="2">
    <citation type="submission" date="2022-10" db="EMBL/GenBank/DDBJ databases">
        <authorList>
            <consortium name="ENA_rothamsted_submissions"/>
            <consortium name="culmorum"/>
            <person name="King R."/>
        </authorList>
    </citation>
    <scope>NUCLEOTIDE SEQUENCE</scope>
</reference>
<dbReference type="Gene3D" id="3.80.10.10">
    <property type="entry name" value="Ribonuclease Inhibitor"/>
    <property type="match status" value="2"/>
</dbReference>
<keyword evidence="10" id="KW-0407">Ion channel</keyword>
<evidence type="ECO:0000256" key="8">
    <source>
        <dbReference type="ARBA" id="ARBA00023136"/>
    </source>
</evidence>
<feature type="transmembrane region" description="Helical" evidence="11">
    <location>
        <begin position="454"/>
        <end position="472"/>
    </location>
</feature>
<evidence type="ECO:0000256" key="9">
    <source>
        <dbReference type="ARBA" id="ARBA00023157"/>
    </source>
</evidence>
<keyword evidence="9" id="KW-1015">Disulfide bond</keyword>
<evidence type="ECO:0000256" key="7">
    <source>
        <dbReference type="ARBA" id="ARBA00023065"/>
    </source>
</evidence>
<evidence type="ECO:0000256" key="6">
    <source>
        <dbReference type="ARBA" id="ARBA00022989"/>
    </source>
</evidence>
<keyword evidence="6 11" id="KW-1133">Transmembrane helix</keyword>
<organism evidence="13 14">
    <name type="scientific">Chironomus riparius</name>
    <dbReference type="NCBI Taxonomy" id="315576"/>
    <lineage>
        <taxon>Eukaryota</taxon>
        <taxon>Metazoa</taxon>
        <taxon>Ecdysozoa</taxon>
        <taxon>Arthropoda</taxon>
        <taxon>Hexapoda</taxon>
        <taxon>Insecta</taxon>
        <taxon>Pterygota</taxon>
        <taxon>Neoptera</taxon>
        <taxon>Endopterygota</taxon>
        <taxon>Diptera</taxon>
        <taxon>Nematocera</taxon>
        <taxon>Chironomoidea</taxon>
        <taxon>Chironomidae</taxon>
        <taxon>Chironominae</taxon>
        <taxon>Chironomus</taxon>
    </lineage>
</organism>
<feature type="signal peptide" evidence="12">
    <location>
        <begin position="1"/>
        <end position="17"/>
    </location>
</feature>
<dbReference type="OrthoDB" id="6343311at2759"/>
<proteinExistence type="predicted"/>
<dbReference type="AlphaFoldDB" id="A0A9N9WSW9"/>
<dbReference type="PANTHER" id="PTHR46473">
    <property type="entry name" value="GH08155P"/>
    <property type="match status" value="1"/>
</dbReference>
<evidence type="ECO:0000313" key="13">
    <source>
        <dbReference type="EMBL" id="CAG9804804.1"/>
    </source>
</evidence>
<dbReference type="PANTHER" id="PTHR46473:SF22">
    <property type="entry name" value="ELRR (EXTRACELLULAR LEUCINE-RICH REPEAT) ONLY"/>
    <property type="match status" value="1"/>
</dbReference>
<keyword evidence="2" id="KW-0813">Transport</keyword>
<keyword evidence="5 12" id="KW-0732">Signal</keyword>
<dbReference type="InterPro" id="IPR032675">
    <property type="entry name" value="LRR_dom_sf"/>
</dbReference>
<evidence type="ECO:0000313" key="14">
    <source>
        <dbReference type="Proteomes" id="UP001153620"/>
    </source>
</evidence>
<dbReference type="GO" id="GO:0034220">
    <property type="term" value="P:monoatomic ion transmembrane transport"/>
    <property type="evidence" value="ECO:0007669"/>
    <property type="project" value="UniProtKB-KW"/>
</dbReference>
<evidence type="ECO:0000256" key="11">
    <source>
        <dbReference type="SAM" id="Phobius"/>
    </source>
</evidence>
<evidence type="ECO:0000256" key="3">
    <source>
        <dbReference type="ARBA" id="ARBA00022475"/>
    </source>
</evidence>
<dbReference type="EMBL" id="OU895878">
    <property type="protein sequence ID" value="CAG9804804.1"/>
    <property type="molecule type" value="Genomic_DNA"/>
</dbReference>
<evidence type="ECO:0000256" key="12">
    <source>
        <dbReference type="SAM" id="SignalP"/>
    </source>
</evidence>
<gene>
    <name evidence="13" type="ORF">CHIRRI_LOCUS7683</name>
</gene>
<feature type="chain" id="PRO_5040139498" evidence="12">
    <location>
        <begin position="18"/>
        <end position="493"/>
    </location>
</feature>
<comment type="subcellular location">
    <subcellularLocation>
        <location evidence="1">Cell membrane</location>
        <topology evidence="1">Single-pass membrane protein</topology>
    </subcellularLocation>
</comment>
<keyword evidence="7" id="KW-0406">Ion transport</keyword>
<dbReference type="InterPro" id="IPR051432">
    <property type="entry name" value="KCNMA1_auxiliary"/>
</dbReference>
<reference evidence="13" key="1">
    <citation type="submission" date="2022-01" db="EMBL/GenBank/DDBJ databases">
        <authorList>
            <person name="King R."/>
        </authorList>
    </citation>
    <scope>NUCLEOTIDE SEQUENCE</scope>
</reference>
<dbReference type="SUPFAM" id="SSF52058">
    <property type="entry name" value="L domain-like"/>
    <property type="match status" value="1"/>
</dbReference>
<accession>A0A9N9WSW9</accession>
<evidence type="ECO:0000256" key="4">
    <source>
        <dbReference type="ARBA" id="ARBA00022692"/>
    </source>
</evidence>
<evidence type="ECO:0000256" key="10">
    <source>
        <dbReference type="ARBA" id="ARBA00023303"/>
    </source>
</evidence>
<name>A0A9N9WSW9_9DIPT</name>
<keyword evidence="14" id="KW-1185">Reference proteome</keyword>
<protein>
    <submittedName>
        <fullName evidence="13">Uncharacterized protein</fullName>
    </submittedName>
</protein>